<name>C5KPF0_PERM5</name>
<accession>C5KPF0</accession>
<evidence type="ECO:0000313" key="2">
    <source>
        <dbReference type="EMBL" id="EER13644.1"/>
    </source>
</evidence>
<dbReference type="Proteomes" id="UP000007800">
    <property type="component" value="Unassembled WGS sequence"/>
</dbReference>
<feature type="non-terminal residue" evidence="2">
    <location>
        <position position="293"/>
    </location>
</feature>
<dbReference type="InParanoid" id="C5KPF0"/>
<proteinExistence type="predicted"/>
<protein>
    <submittedName>
        <fullName evidence="2">Uncharacterized protein</fullName>
    </submittedName>
</protein>
<organism evidence="3">
    <name type="scientific">Perkinsus marinus (strain ATCC 50983 / TXsc)</name>
    <dbReference type="NCBI Taxonomy" id="423536"/>
    <lineage>
        <taxon>Eukaryota</taxon>
        <taxon>Sar</taxon>
        <taxon>Alveolata</taxon>
        <taxon>Perkinsozoa</taxon>
        <taxon>Perkinsea</taxon>
        <taxon>Perkinsida</taxon>
        <taxon>Perkinsidae</taxon>
        <taxon>Perkinsus</taxon>
    </lineage>
</organism>
<reference evidence="2 3" key="1">
    <citation type="submission" date="2008-07" db="EMBL/GenBank/DDBJ databases">
        <authorList>
            <person name="El-Sayed N."/>
            <person name="Caler E."/>
            <person name="Inman J."/>
            <person name="Amedeo P."/>
            <person name="Hass B."/>
            <person name="Wortman J."/>
        </authorList>
    </citation>
    <scope>NUCLEOTIDE SEQUENCE [LARGE SCALE GENOMIC DNA]</scope>
    <source>
        <strain evidence="3">ATCC 50983 / TXsc</strain>
    </source>
</reference>
<dbReference type="RefSeq" id="XP_002781849.1">
    <property type="nucleotide sequence ID" value="XM_002781803.1"/>
</dbReference>
<evidence type="ECO:0000313" key="3">
    <source>
        <dbReference type="Proteomes" id="UP000007800"/>
    </source>
</evidence>
<keyword evidence="3" id="KW-1185">Reference proteome</keyword>
<feature type="compositionally biased region" description="Acidic residues" evidence="1">
    <location>
        <begin position="238"/>
        <end position="254"/>
    </location>
</feature>
<dbReference type="EMBL" id="GG675063">
    <property type="protein sequence ID" value="EER13644.1"/>
    <property type="molecule type" value="Genomic_DNA"/>
</dbReference>
<dbReference type="OrthoDB" id="416713at2759"/>
<dbReference type="GeneID" id="9042845"/>
<feature type="non-terminal residue" evidence="2">
    <location>
        <position position="1"/>
    </location>
</feature>
<gene>
    <name evidence="2" type="ORF">Pmar_PMAR010824</name>
</gene>
<feature type="region of interest" description="Disordered" evidence="1">
    <location>
        <begin position="233"/>
        <end position="278"/>
    </location>
</feature>
<evidence type="ECO:0000256" key="1">
    <source>
        <dbReference type="SAM" id="MobiDB-lite"/>
    </source>
</evidence>
<sequence>SLCAVVSLDKTGRIVVESPLLPSVDPLVVTSLSHALALLDRQLPFLANVESSDHKAEVNGWHRVAWPYGFASPPESELLPTEPTDVYRTVQQTRDACDFRAAYAVAEVPGVFLTMLYSFPPLNDDPPSVGFIGMTVNPRLINVGSADHDRDVFTAASQTIYSAGRYHKGYARPLRILASVGSTLRKLLPPDEFSLELSWPPVKRPDTGDGEGNVYGHMFVWRRNDKVIGGQPLVEQESSPEVEDSADDDDDDESLLSSGGTPETVEEGQQLEPPNLACVAEPTVHVFISDDEE</sequence>
<dbReference type="AlphaFoldDB" id="C5KPF0"/>